<dbReference type="GO" id="GO:0020037">
    <property type="term" value="F:heme binding"/>
    <property type="evidence" value="ECO:0007669"/>
    <property type="project" value="InterPro"/>
</dbReference>
<proteinExistence type="predicted"/>
<dbReference type="Proteomes" id="UP001215712">
    <property type="component" value="Unassembled WGS sequence"/>
</dbReference>
<dbReference type="InterPro" id="IPR036396">
    <property type="entry name" value="Cyt_P450_sf"/>
</dbReference>
<dbReference type="GO" id="GO:0016705">
    <property type="term" value="F:oxidoreductase activity, acting on paired donors, with incorporation or reduction of molecular oxygen"/>
    <property type="evidence" value="ECO:0007669"/>
    <property type="project" value="InterPro"/>
</dbReference>
<comment type="caution">
    <text evidence="1">The sequence shown here is derived from an EMBL/GenBank/DDBJ whole genome shotgun (WGS) entry which is preliminary data.</text>
</comment>
<reference evidence="1" key="2">
    <citation type="submission" date="2023-01" db="EMBL/GenBank/DDBJ databases">
        <authorList>
            <person name="Petersen C."/>
        </authorList>
    </citation>
    <scope>NUCLEOTIDE SEQUENCE</scope>
    <source>
        <strain evidence="1">IBT 17514</strain>
    </source>
</reference>
<name>A0AAD6MYT5_9EURO</name>
<sequence>MERIVPEIWPIFERGAARLKEATALGQHVDVLPEVQFTMAEATLSIFFGDEYKNTDLAHRAVDVAESIAELMGLFQNQSRLARRVPWLWRIYTW</sequence>
<dbReference type="GO" id="GO:0004497">
    <property type="term" value="F:monooxygenase activity"/>
    <property type="evidence" value="ECO:0007669"/>
    <property type="project" value="InterPro"/>
</dbReference>
<dbReference type="Gene3D" id="1.10.630.10">
    <property type="entry name" value="Cytochrome P450"/>
    <property type="match status" value="1"/>
</dbReference>
<dbReference type="EMBL" id="JAQJAN010000003">
    <property type="protein sequence ID" value="KAJ5733480.1"/>
    <property type="molecule type" value="Genomic_DNA"/>
</dbReference>
<keyword evidence="2" id="KW-1185">Reference proteome</keyword>
<evidence type="ECO:0000313" key="2">
    <source>
        <dbReference type="Proteomes" id="UP001215712"/>
    </source>
</evidence>
<dbReference type="GO" id="GO:0005506">
    <property type="term" value="F:iron ion binding"/>
    <property type="evidence" value="ECO:0007669"/>
    <property type="project" value="InterPro"/>
</dbReference>
<organism evidence="1 2">
    <name type="scientific">Penicillium malachiteum</name>
    <dbReference type="NCBI Taxonomy" id="1324776"/>
    <lineage>
        <taxon>Eukaryota</taxon>
        <taxon>Fungi</taxon>
        <taxon>Dikarya</taxon>
        <taxon>Ascomycota</taxon>
        <taxon>Pezizomycotina</taxon>
        <taxon>Eurotiomycetes</taxon>
        <taxon>Eurotiomycetidae</taxon>
        <taxon>Eurotiales</taxon>
        <taxon>Aspergillaceae</taxon>
        <taxon>Penicillium</taxon>
    </lineage>
</organism>
<dbReference type="AlphaFoldDB" id="A0AAD6MYT5"/>
<evidence type="ECO:0000313" key="1">
    <source>
        <dbReference type="EMBL" id="KAJ5733480.1"/>
    </source>
</evidence>
<protein>
    <submittedName>
        <fullName evidence="1">Uncharacterized protein</fullName>
    </submittedName>
</protein>
<gene>
    <name evidence="1" type="ORF">N7493_002266</name>
</gene>
<reference evidence="1" key="1">
    <citation type="journal article" date="2023" name="IMA Fungus">
        <title>Comparative genomic study of the Penicillium genus elucidates a diverse pangenome and 15 lateral gene transfer events.</title>
        <authorList>
            <person name="Petersen C."/>
            <person name="Sorensen T."/>
            <person name="Nielsen M.R."/>
            <person name="Sondergaard T.E."/>
            <person name="Sorensen J.L."/>
            <person name="Fitzpatrick D.A."/>
            <person name="Frisvad J.C."/>
            <person name="Nielsen K.L."/>
        </authorList>
    </citation>
    <scope>NUCLEOTIDE SEQUENCE</scope>
    <source>
        <strain evidence="1">IBT 17514</strain>
    </source>
</reference>
<accession>A0AAD6MYT5</accession>